<dbReference type="EMBL" id="JALBCA010000018">
    <property type="protein sequence ID" value="KAI2390314.1"/>
    <property type="molecule type" value="Genomic_DNA"/>
</dbReference>
<evidence type="ECO:0000313" key="1">
    <source>
        <dbReference type="EMBL" id="KAI2390314.1"/>
    </source>
</evidence>
<name>A0ACB8V213_9EURO</name>
<proteinExistence type="predicted"/>
<accession>A0ACB8V213</accession>
<sequence>MNPILLILLGFLQLASAHFRVDYPYWRGDSFSTQYTRPCGGVNVTNNRTEWPLDGGSIRFSPSHKWAFTYVNLAIGNDDTMIFNISLVPVFNQTGNGTFCFPKVKLPSGLSISAGTNASIQVIQASELGSSLYNCADITFTENARTLGNDQCQNSTNVGGVAIGGSMSMPSGTSPSKPTASGSSAAGSLASTSTWNAGIAAVVFGLIGNLL</sequence>
<protein>
    <submittedName>
        <fullName evidence="1">Uncharacterized protein</fullName>
    </submittedName>
</protein>
<gene>
    <name evidence="1" type="ORF">LOY88_001648</name>
</gene>
<comment type="caution">
    <text evidence="1">The sequence shown here is derived from an EMBL/GenBank/DDBJ whole genome shotgun (WGS) entry which is preliminary data.</text>
</comment>
<reference evidence="1" key="1">
    <citation type="journal article" date="2022" name="bioRxiv">
        <title>Population genetic analysis of Ophidiomyces ophidiicola, the causative agent of snake fungal disease, indicates recent introductions to the USA.</title>
        <authorList>
            <person name="Ladner J.T."/>
            <person name="Palmer J.M."/>
            <person name="Ettinger C.L."/>
            <person name="Stajich J.E."/>
            <person name="Farrell T.M."/>
            <person name="Glorioso B.M."/>
            <person name="Lawson B."/>
            <person name="Price S.J."/>
            <person name="Stengle A.G."/>
            <person name="Grear D.A."/>
            <person name="Lorch J.M."/>
        </authorList>
    </citation>
    <scope>NUCLEOTIDE SEQUENCE</scope>
    <source>
        <strain evidence="1">NWHC 24266-5</strain>
    </source>
</reference>
<organism evidence="1">
    <name type="scientific">Ophidiomyces ophidiicola</name>
    <dbReference type="NCBI Taxonomy" id="1387563"/>
    <lineage>
        <taxon>Eukaryota</taxon>
        <taxon>Fungi</taxon>
        <taxon>Dikarya</taxon>
        <taxon>Ascomycota</taxon>
        <taxon>Pezizomycotina</taxon>
        <taxon>Eurotiomycetes</taxon>
        <taxon>Eurotiomycetidae</taxon>
        <taxon>Onygenales</taxon>
        <taxon>Onygenaceae</taxon>
        <taxon>Ophidiomyces</taxon>
    </lineage>
</organism>